<dbReference type="SUPFAM" id="SSF110849">
    <property type="entry name" value="ParB/Sulfiredoxin"/>
    <property type="match status" value="1"/>
</dbReference>
<accession>A0A1Y1HXX4</accession>
<evidence type="ECO:0000256" key="3">
    <source>
        <dbReference type="ARBA" id="ARBA00022741"/>
    </source>
</evidence>
<dbReference type="InterPro" id="IPR003115">
    <property type="entry name" value="ParB_N"/>
</dbReference>
<keyword evidence="5" id="KW-0049">Antioxidant</keyword>
<keyword evidence="4" id="KW-0067">ATP-binding</keyword>
<evidence type="ECO:0000313" key="11">
    <source>
        <dbReference type="Proteomes" id="UP000054558"/>
    </source>
</evidence>
<evidence type="ECO:0000256" key="8">
    <source>
        <dbReference type="ARBA" id="ARBA00047514"/>
    </source>
</evidence>
<comment type="similarity">
    <text evidence="1">Belongs to the sulfiredoxin family.</text>
</comment>
<dbReference type="Gene3D" id="3.90.1530.10">
    <property type="entry name" value="Conserved hypothetical protein from pyrococcus furiosus pfu- 392566-001, ParB domain"/>
    <property type="match status" value="1"/>
</dbReference>
<keyword evidence="3" id="KW-0547">Nucleotide-binding</keyword>
<dbReference type="EC" id="1.8.98.2" evidence="2"/>
<dbReference type="OrthoDB" id="10023328at2759"/>
<evidence type="ECO:0000313" key="10">
    <source>
        <dbReference type="EMBL" id="GAQ83495.1"/>
    </source>
</evidence>
<dbReference type="PANTHER" id="PTHR21348">
    <property type="match status" value="1"/>
</dbReference>
<gene>
    <name evidence="10" type="ORF">KFL_001500250</name>
</gene>
<sequence>MPCGYGTKRVETQLITYGNPHPQTEIGCRSSTCIQHTGFCSLSPSSAHKQYPLYHHLNWIRSRSSWSENFSVVCFQKARVSVVTCAADGEADGAPSSVRYKRIPRLRIEIMELPIEYIIRPLQKTRKYDQEKVQGLADSIAEIGLQEPIDVIEVDGQYYGFSGCHRFEAHLLLGKPTILCSVRKGTQRTLRDHLS</sequence>
<keyword evidence="6" id="KW-0560">Oxidoreductase</keyword>
<dbReference type="GO" id="GO:0005524">
    <property type="term" value="F:ATP binding"/>
    <property type="evidence" value="ECO:0007669"/>
    <property type="project" value="UniProtKB-KW"/>
</dbReference>
<dbReference type="InterPro" id="IPR036086">
    <property type="entry name" value="ParB/Sulfiredoxin_sf"/>
</dbReference>
<dbReference type="GO" id="GO:0005737">
    <property type="term" value="C:cytoplasm"/>
    <property type="evidence" value="ECO:0000318"/>
    <property type="project" value="GO_Central"/>
</dbReference>
<dbReference type="EMBL" id="DF237099">
    <property type="protein sequence ID" value="GAQ83495.1"/>
    <property type="molecule type" value="Genomic_DNA"/>
</dbReference>
<keyword evidence="11" id="KW-1185">Reference proteome</keyword>
<keyword evidence="7" id="KW-1015">Disulfide bond</keyword>
<dbReference type="PANTHER" id="PTHR21348:SF2">
    <property type="entry name" value="SULFIREDOXIN-1"/>
    <property type="match status" value="1"/>
</dbReference>
<protein>
    <recommendedName>
        <fullName evidence="2">sulfiredoxin</fullName>
        <ecNumber evidence="2">1.8.98.2</ecNumber>
    </recommendedName>
</protein>
<evidence type="ECO:0000256" key="7">
    <source>
        <dbReference type="ARBA" id="ARBA00023157"/>
    </source>
</evidence>
<organism evidence="10 11">
    <name type="scientific">Klebsormidium nitens</name>
    <name type="common">Green alga</name>
    <name type="synonym">Ulothrix nitens</name>
    <dbReference type="NCBI Taxonomy" id="105231"/>
    <lineage>
        <taxon>Eukaryota</taxon>
        <taxon>Viridiplantae</taxon>
        <taxon>Streptophyta</taxon>
        <taxon>Klebsormidiophyceae</taxon>
        <taxon>Klebsormidiales</taxon>
        <taxon>Klebsormidiaceae</taxon>
        <taxon>Klebsormidium</taxon>
    </lineage>
</organism>
<name>A0A1Y1HXX4_KLENI</name>
<dbReference type="Pfam" id="PF02195">
    <property type="entry name" value="ParB_N"/>
    <property type="match status" value="1"/>
</dbReference>
<feature type="domain" description="ParB-like N-terminal" evidence="9">
    <location>
        <begin position="111"/>
        <end position="194"/>
    </location>
</feature>
<dbReference type="CDD" id="cd16395">
    <property type="entry name" value="Srx"/>
    <property type="match status" value="1"/>
</dbReference>
<evidence type="ECO:0000256" key="5">
    <source>
        <dbReference type="ARBA" id="ARBA00022862"/>
    </source>
</evidence>
<proteinExistence type="inferred from homology"/>
<reference evidence="10 11" key="1">
    <citation type="journal article" date="2014" name="Nat. Commun.">
        <title>Klebsormidium flaccidum genome reveals primary factors for plant terrestrial adaptation.</title>
        <authorList>
            <person name="Hori K."/>
            <person name="Maruyama F."/>
            <person name="Fujisawa T."/>
            <person name="Togashi T."/>
            <person name="Yamamoto N."/>
            <person name="Seo M."/>
            <person name="Sato S."/>
            <person name="Yamada T."/>
            <person name="Mori H."/>
            <person name="Tajima N."/>
            <person name="Moriyama T."/>
            <person name="Ikeuchi M."/>
            <person name="Watanabe M."/>
            <person name="Wada H."/>
            <person name="Kobayashi K."/>
            <person name="Saito M."/>
            <person name="Masuda T."/>
            <person name="Sasaki-Sekimoto Y."/>
            <person name="Mashiguchi K."/>
            <person name="Awai K."/>
            <person name="Shimojima M."/>
            <person name="Masuda S."/>
            <person name="Iwai M."/>
            <person name="Nobusawa T."/>
            <person name="Narise T."/>
            <person name="Kondo S."/>
            <person name="Saito H."/>
            <person name="Sato R."/>
            <person name="Murakawa M."/>
            <person name="Ihara Y."/>
            <person name="Oshima-Yamada Y."/>
            <person name="Ohtaka K."/>
            <person name="Satoh M."/>
            <person name="Sonobe K."/>
            <person name="Ishii M."/>
            <person name="Ohtani R."/>
            <person name="Kanamori-Sato M."/>
            <person name="Honoki R."/>
            <person name="Miyazaki D."/>
            <person name="Mochizuki H."/>
            <person name="Umetsu J."/>
            <person name="Higashi K."/>
            <person name="Shibata D."/>
            <person name="Kamiya Y."/>
            <person name="Sato N."/>
            <person name="Nakamura Y."/>
            <person name="Tabata S."/>
            <person name="Ida S."/>
            <person name="Kurokawa K."/>
            <person name="Ohta H."/>
        </authorList>
    </citation>
    <scope>NUCLEOTIDE SEQUENCE [LARGE SCALE GENOMIC DNA]</scope>
    <source>
        <strain evidence="10 11">NIES-2285</strain>
    </source>
</reference>
<evidence type="ECO:0000256" key="6">
    <source>
        <dbReference type="ARBA" id="ARBA00023002"/>
    </source>
</evidence>
<dbReference type="AlphaFoldDB" id="A0A1Y1HXX4"/>
<evidence type="ECO:0000256" key="1">
    <source>
        <dbReference type="ARBA" id="ARBA00009609"/>
    </source>
</evidence>
<dbReference type="GO" id="GO:0034599">
    <property type="term" value="P:cellular response to oxidative stress"/>
    <property type="evidence" value="ECO:0000318"/>
    <property type="project" value="GO_Central"/>
</dbReference>
<dbReference type="Proteomes" id="UP000054558">
    <property type="component" value="Unassembled WGS sequence"/>
</dbReference>
<dbReference type="InterPro" id="IPR016692">
    <property type="entry name" value="Sulfiredoxin"/>
</dbReference>
<dbReference type="SMART" id="SM00470">
    <property type="entry name" value="ParB"/>
    <property type="match status" value="1"/>
</dbReference>
<evidence type="ECO:0000256" key="2">
    <source>
        <dbReference type="ARBA" id="ARBA00013055"/>
    </source>
</evidence>
<dbReference type="GO" id="GO:0032542">
    <property type="term" value="F:sulfiredoxin activity"/>
    <property type="evidence" value="ECO:0000318"/>
    <property type="project" value="GO_Central"/>
</dbReference>
<dbReference type="STRING" id="105231.A0A1Y1HXX4"/>
<evidence type="ECO:0000256" key="4">
    <source>
        <dbReference type="ARBA" id="ARBA00022840"/>
    </source>
</evidence>
<comment type="catalytic activity">
    <reaction evidence="8">
        <text>S-hydroxy-S-oxy-L-cysteinyl-[peroxiredoxin] + [protein]-dithiol + ATP = S-hydroxy-L-cysteinyl-[peroxiredoxin] + [protein]-disulfide + ADP + phosphate</text>
        <dbReference type="Rhea" id="RHEA:17545"/>
        <dbReference type="Rhea" id="RHEA-COMP:10593"/>
        <dbReference type="Rhea" id="RHEA-COMP:10594"/>
        <dbReference type="Rhea" id="RHEA-COMP:13681"/>
        <dbReference type="Rhea" id="RHEA-COMP:17976"/>
        <dbReference type="ChEBI" id="CHEBI:29950"/>
        <dbReference type="ChEBI" id="CHEBI:30616"/>
        <dbReference type="ChEBI" id="CHEBI:43474"/>
        <dbReference type="ChEBI" id="CHEBI:50058"/>
        <dbReference type="ChEBI" id="CHEBI:61973"/>
        <dbReference type="ChEBI" id="CHEBI:61974"/>
        <dbReference type="ChEBI" id="CHEBI:456216"/>
        <dbReference type="EC" id="1.8.98.2"/>
    </reaction>
</comment>
<evidence type="ECO:0000259" key="9">
    <source>
        <dbReference type="SMART" id="SM00470"/>
    </source>
</evidence>